<feature type="transmembrane region" description="Helical" evidence="1">
    <location>
        <begin position="162"/>
        <end position="182"/>
    </location>
</feature>
<dbReference type="GO" id="GO:0022857">
    <property type="term" value="F:transmembrane transporter activity"/>
    <property type="evidence" value="ECO:0007669"/>
    <property type="project" value="InterPro"/>
</dbReference>
<feature type="transmembrane region" description="Helical" evidence="1">
    <location>
        <begin position="134"/>
        <end position="156"/>
    </location>
</feature>
<name>T0YLT6_9ZZZZ</name>
<feature type="transmembrane region" description="Helical" evidence="1">
    <location>
        <begin position="267"/>
        <end position="297"/>
    </location>
</feature>
<dbReference type="Pfam" id="PF07690">
    <property type="entry name" value="MFS_1"/>
    <property type="match status" value="1"/>
</dbReference>
<dbReference type="AlphaFoldDB" id="T0YLT6"/>
<dbReference type="EMBL" id="AUZY01010998">
    <property type="protein sequence ID" value="EQD36396.1"/>
    <property type="molecule type" value="Genomic_DNA"/>
</dbReference>
<dbReference type="PANTHER" id="PTHR23518:SF2">
    <property type="entry name" value="MAJOR FACILITATOR SUPERFAMILY TRANSPORTER"/>
    <property type="match status" value="1"/>
</dbReference>
<dbReference type="Gene3D" id="1.20.1250.20">
    <property type="entry name" value="MFS general substrate transporter like domains"/>
    <property type="match status" value="1"/>
</dbReference>
<evidence type="ECO:0000256" key="1">
    <source>
        <dbReference type="SAM" id="Phobius"/>
    </source>
</evidence>
<sequence length="307" mass="33184">MVKLRFHPNVYLLSFSAFFADLGYQIVVGGLSVFIVLILHAPIWVFAVIEAVSYGVGALFAYVGGFLADRYGAKKISIIGNSLIPILSFTGLFRNYAAAGSVYISGWWARNFRSPPRRVLLVESTTAENRTRAFGLLHGLDVGGGVIASILLISLYLLGFSFAVIFIVSIFPLIVSTLLIVATRPTVRESDAPAERKPVEVRTMTGILIATALFGFSYYSIGFPILTEATTVSIAYGLLVYPIFMSVSAAGGFMYSRIRAKREIRQLGLFGYGLAGLGALGILLDILLHGSFAYYYLSVAVLGLGTS</sequence>
<keyword evidence="1" id="KW-0472">Membrane</keyword>
<feature type="non-terminal residue" evidence="2">
    <location>
        <position position="307"/>
    </location>
</feature>
<feature type="transmembrane region" description="Helical" evidence="1">
    <location>
        <begin position="12"/>
        <end position="37"/>
    </location>
</feature>
<keyword evidence="1" id="KW-0812">Transmembrane</keyword>
<feature type="transmembrane region" description="Helical" evidence="1">
    <location>
        <begin position="203"/>
        <end position="221"/>
    </location>
</feature>
<reference evidence="2" key="1">
    <citation type="submission" date="2013-08" db="EMBL/GenBank/DDBJ databases">
        <authorList>
            <person name="Mendez C."/>
            <person name="Richter M."/>
            <person name="Ferrer M."/>
            <person name="Sanchez J."/>
        </authorList>
    </citation>
    <scope>NUCLEOTIDE SEQUENCE</scope>
</reference>
<reference evidence="2" key="2">
    <citation type="journal article" date="2014" name="ISME J.">
        <title>Microbial stratification in low pH oxic and suboxic macroscopic growths along an acid mine drainage.</title>
        <authorList>
            <person name="Mendez-Garcia C."/>
            <person name="Mesa V."/>
            <person name="Sprenger R.R."/>
            <person name="Richter M."/>
            <person name="Diez M.S."/>
            <person name="Solano J."/>
            <person name="Bargiela R."/>
            <person name="Golyshina O.V."/>
            <person name="Manteca A."/>
            <person name="Ramos J.L."/>
            <person name="Gallego J.R."/>
            <person name="Llorente I."/>
            <person name="Martins Dos Santos V.A."/>
            <person name="Jensen O.N."/>
            <person name="Pelaez A.I."/>
            <person name="Sanchez J."/>
            <person name="Ferrer M."/>
        </authorList>
    </citation>
    <scope>NUCLEOTIDE SEQUENCE</scope>
</reference>
<dbReference type="InterPro" id="IPR036259">
    <property type="entry name" value="MFS_trans_sf"/>
</dbReference>
<accession>T0YLT6</accession>
<dbReference type="InterPro" id="IPR011701">
    <property type="entry name" value="MFS"/>
</dbReference>
<organism evidence="2">
    <name type="scientific">mine drainage metagenome</name>
    <dbReference type="NCBI Taxonomy" id="410659"/>
    <lineage>
        <taxon>unclassified sequences</taxon>
        <taxon>metagenomes</taxon>
        <taxon>ecological metagenomes</taxon>
    </lineage>
</organism>
<evidence type="ECO:0000313" key="2">
    <source>
        <dbReference type="EMBL" id="EQD36396.1"/>
    </source>
</evidence>
<proteinExistence type="predicted"/>
<protein>
    <submittedName>
        <fullName evidence="2">Major facilitator superfamily MFS_1</fullName>
    </submittedName>
</protein>
<feature type="transmembrane region" description="Helical" evidence="1">
    <location>
        <begin position="233"/>
        <end position="255"/>
    </location>
</feature>
<dbReference type="PANTHER" id="PTHR23518">
    <property type="entry name" value="C-METHYLTRANSFERASE"/>
    <property type="match status" value="1"/>
</dbReference>
<keyword evidence="1" id="KW-1133">Transmembrane helix</keyword>
<dbReference type="SUPFAM" id="SSF103473">
    <property type="entry name" value="MFS general substrate transporter"/>
    <property type="match status" value="1"/>
</dbReference>
<feature type="transmembrane region" description="Helical" evidence="1">
    <location>
        <begin position="43"/>
        <end position="68"/>
    </location>
</feature>
<comment type="caution">
    <text evidence="2">The sequence shown here is derived from an EMBL/GenBank/DDBJ whole genome shotgun (WGS) entry which is preliminary data.</text>
</comment>
<gene>
    <name evidence="2" type="ORF">B1B_16533</name>
</gene>